<evidence type="ECO:0000313" key="3">
    <source>
        <dbReference type="EMBL" id="KZZ91433.1"/>
    </source>
</evidence>
<name>A0A162ICD6_9HYPO</name>
<dbReference type="AlphaFoldDB" id="A0A162ICD6"/>
<keyword evidence="4" id="KW-1185">Reference proteome</keyword>
<evidence type="ECO:0000313" key="4">
    <source>
        <dbReference type="Proteomes" id="UP000078544"/>
    </source>
</evidence>
<dbReference type="EMBL" id="AZGY01000018">
    <property type="protein sequence ID" value="KZZ91433.1"/>
    <property type="molecule type" value="Genomic_DNA"/>
</dbReference>
<feature type="transmembrane region" description="Helical" evidence="2">
    <location>
        <begin position="52"/>
        <end position="70"/>
    </location>
</feature>
<dbReference type="SUPFAM" id="SSF53335">
    <property type="entry name" value="S-adenosyl-L-methionine-dependent methyltransferases"/>
    <property type="match status" value="1"/>
</dbReference>
<comment type="caution">
    <text evidence="3">The sequence shown here is derived from an EMBL/GenBank/DDBJ whole genome shotgun (WGS) entry which is preliminary data.</text>
</comment>
<dbReference type="OrthoDB" id="2016285at2759"/>
<dbReference type="Proteomes" id="UP000078544">
    <property type="component" value="Unassembled WGS sequence"/>
</dbReference>
<evidence type="ECO:0000256" key="2">
    <source>
        <dbReference type="SAM" id="Phobius"/>
    </source>
</evidence>
<keyword evidence="2" id="KW-0812">Transmembrane</keyword>
<dbReference type="PANTHER" id="PTHR43317">
    <property type="entry name" value="THERMOSPERMINE SYNTHASE ACAULIS5"/>
    <property type="match status" value="1"/>
</dbReference>
<protein>
    <submittedName>
        <fullName evidence="3">Spermine/spermidine synthase</fullName>
    </submittedName>
</protein>
<organism evidence="3 4">
    <name type="scientific">Moelleriella libera RCEF 2490</name>
    <dbReference type="NCBI Taxonomy" id="1081109"/>
    <lineage>
        <taxon>Eukaryota</taxon>
        <taxon>Fungi</taxon>
        <taxon>Dikarya</taxon>
        <taxon>Ascomycota</taxon>
        <taxon>Pezizomycotina</taxon>
        <taxon>Sordariomycetes</taxon>
        <taxon>Hypocreomycetidae</taxon>
        <taxon>Hypocreales</taxon>
        <taxon>Clavicipitaceae</taxon>
        <taxon>Moelleriella</taxon>
    </lineage>
</organism>
<proteinExistence type="predicted"/>
<sequence length="585" mass="64590">MANTKSSEKNVTAAGESADGFTPERFERELKDLAHKARSETFSHRLVEQTGVYVRIVLLLGLLGIYSHVSQLNLSPVYGSIPSSIWHSKLLMGGCFAGWAANVVLRRYLPIGTLKALPIVAVCIPSIQHYLGPHSQTFGPQWGPVVTEALTLLPLSVLTAASAADCWEDARLGRLPSFIADAAPGISSWALFRYFEHRAGIHLSPLIGRTIIFTRIGLEMFLSVAYAGFAPSKYLIYAAFPFLHTLLLNTHLQSTAVTNRLMGSMMSHEWLLLERRESITGYISVVQSLKQGFRAMRCDHSLLGGEWIEHRGGRVSEPIYGVFVMLEAVRMAVTDVPVADKDAHALVIGLGVGTTPSTFVSHGINTTLVELDPVVHELAVKYFDLKENNPPVLQDAVTYTASLAKTAPATYDYIVHDVFTGGAEPVDLFTLEFFQGLHALLKPEGTIAINYAGDLALPTPKVIYRTIKNVFPTCRIYRETPVDKQAVKASGMDFTNVVIFCKKSSSGGPLTFRKPTAKDVLQSPSRREYLTLKNEVPEQDMLGPEEDGILRRNETGKVVKWHEKSAVGHWALMRSSIPAFVWEKW</sequence>
<dbReference type="STRING" id="1081109.A0A162ICD6"/>
<gene>
    <name evidence="3" type="ORF">AAL_06669</name>
</gene>
<reference evidence="3 4" key="1">
    <citation type="journal article" date="2016" name="Genome Biol. Evol.">
        <title>Divergent and convergent evolution of fungal pathogenicity.</title>
        <authorList>
            <person name="Shang Y."/>
            <person name="Xiao G."/>
            <person name="Zheng P."/>
            <person name="Cen K."/>
            <person name="Zhan S."/>
            <person name="Wang C."/>
        </authorList>
    </citation>
    <scope>NUCLEOTIDE SEQUENCE [LARGE SCALE GENOMIC DNA]</scope>
    <source>
        <strain evidence="3 4">RCEF 2490</strain>
    </source>
</reference>
<keyword evidence="2" id="KW-0472">Membrane</keyword>
<keyword evidence="1" id="KW-0620">Polyamine biosynthesis</keyword>
<dbReference type="Gene3D" id="3.40.50.150">
    <property type="entry name" value="Vaccinia Virus protein VP39"/>
    <property type="match status" value="1"/>
</dbReference>
<feature type="transmembrane region" description="Helical" evidence="2">
    <location>
        <begin position="90"/>
        <end position="109"/>
    </location>
</feature>
<evidence type="ECO:0000256" key="1">
    <source>
        <dbReference type="ARBA" id="ARBA00023115"/>
    </source>
</evidence>
<dbReference type="InterPro" id="IPR029063">
    <property type="entry name" value="SAM-dependent_MTases_sf"/>
</dbReference>
<accession>A0A162ICD6</accession>
<dbReference type="Pfam" id="PF01564">
    <property type="entry name" value="Spermine_synth"/>
    <property type="match status" value="1"/>
</dbReference>
<dbReference type="NCBIfam" id="NF037959">
    <property type="entry name" value="MFS_SpdSyn"/>
    <property type="match status" value="1"/>
</dbReference>
<keyword evidence="2" id="KW-1133">Transmembrane helix</keyword>
<dbReference type="GO" id="GO:0006596">
    <property type="term" value="P:polyamine biosynthetic process"/>
    <property type="evidence" value="ECO:0007669"/>
    <property type="project" value="UniProtKB-KW"/>
</dbReference>
<dbReference type="PANTHER" id="PTHR43317:SF1">
    <property type="entry name" value="THERMOSPERMINE SYNTHASE ACAULIS5"/>
    <property type="match status" value="1"/>
</dbReference>